<dbReference type="Proteomes" id="UP000694923">
    <property type="component" value="Unplaced"/>
</dbReference>
<dbReference type="SMART" id="SM00273">
    <property type="entry name" value="ENTH"/>
    <property type="match status" value="1"/>
</dbReference>
<dbReference type="SUPFAM" id="SSF48464">
    <property type="entry name" value="ENTH/VHS domain"/>
    <property type="match status" value="1"/>
</dbReference>
<dbReference type="PANTHER" id="PTHR10407">
    <property type="entry name" value="HUNTINGTIN INTERACTING PROTEIN 1"/>
    <property type="match status" value="1"/>
</dbReference>
<dbReference type="InterPro" id="IPR030224">
    <property type="entry name" value="Sla2_fam"/>
</dbReference>
<dbReference type="InterPro" id="IPR008942">
    <property type="entry name" value="ENTH_VHS"/>
</dbReference>
<proteinExistence type="predicted"/>
<keyword evidence="3" id="KW-1185">Reference proteome</keyword>
<dbReference type="Gene3D" id="1.25.40.90">
    <property type="match status" value="1"/>
</dbReference>
<sequence>TVQGLGYSSICGQDGSPHGTIIPVATDGEVLGEEELVLFRGPCLVPSWGDDEDRALPGDLRASSEGDGSSETHKSGLNREVLGEEELVLFREPCLVPSWGDDEDRALPGDLRGAGAISISKAINSQEAPVKEKHARRIILGTHHEKGAFTFWSYAIGLPLPSSAILSWKFCHVLHKVLRDGHPNVLHDCQRYRSNIREIGDLWGHLHDRYGQLVNVYTKLLLTKISFHLKHLQFPAGLEVTDEVLEKAAGTDVNNM</sequence>
<gene>
    <name evidence="4" type="primary">HIP1R</name>
</gene>
<evidence type="ECO:0000256" key="1">
    <source>
        <dbReference type="SAM" id="MobiDB-lite"/>
    </source>
</evidence>
<name>A0ABM0SK04_GALVR</name>
<dbReference type="GeneID" id="103610911"/>
<feature type="non-terminal residue" evidence="4">
    <location>
        <position position="1"/>
    </location>
</feature>
<protein>
    <submittedName>
        <fullName evidence="4">Huntingtin-interacting protein 1-related protein</fullName>
    </submittedName>
</protein>
<dbReference type="CDD" id="cd17014">
    <property type="entry name" value="ANTH_N_HIP1R"/>
    <property type="match status" value="1"/>
</dbReference>
<accession>A0ABM0SK04</accession>
<dbReference type="RefSeq" id="XP_008593195.1">
    <property type="nucleotide sequence ID" value="XM_008594973.1"/>
</dbReference>
<dbReference type="PROSITE" id="PS50942">
    <property type="entry name" value="ENTH"/>
    <property type="match status" value="1"/>
</dbReference>
<evidence type="ECO:0000259" key="2">
    <source>
        <dbReference type="PROSITE" id="PS50942"/>
    </source>
</evidence>
<dbReference type="InterPro" id="IPR013809">
    <property type="entry name" value="ENTH"/>
</dbReference>
<dbReference type="PANTHER" id="PTHR10407:SF10">
    <property type="entry name" value="HUNTINGTIN-INTERACTING PROTEIN 1-RELATED PROTEIN"/>
    <property type="match status" value="1"/>
</dbReference>
<evidence type="ECO:0000313" key="3">
    <source>
        <dbReference type="Proteomes" id="UP000694923"/>
    </source>
</evidence>
<dbReference type="InterPro" id="IPR011417">
    <property type="entry name" value="ANTH_dom"/>
</dbReference>
<feature type="domain" description="ENTH" evidence="2">
    <location>
        <begin position="107"/>
        <end position="235"/>
    </location>
</feature>
<organism evidence="3 4">
    <name type="scientific">Galeopterus variegatus</name>
    <name type="common">Malayan flying lemur</name>
    <name type="synonym">Cynocephalus variegatus</name>
    <dbReference type="NCBI Taxonomy" id="482537"/>
    <lineage>
        <taxon>Eukaryota</taxon>
        <taxon>Metazoa</taxon>
        <taxon>Chordata</taxon>
        <taxon>Craniata</taxon>
        <taxon>Vertebrata</taxon>
        <taxon>Euteleostomi</taxon>
        <taxon>Mammalia</taxon>
        <taxon>Eutheria</taxon>
        <taxon>Euarchontoglires</taxon>
        <taxon>Dermoptera</taxon>
        <taxon>Cynocephalidae</taxon>
        <taxon>Galeopterus</taxon>
    </lineage>
</organism>
<evidence type="ECO:0000313" key="4">
    <source>
        <dbReference type="RefSeq" id="XP_008593195.1"/>
    </source>
</evidence>
<feature type="region of interest" description="Disordered" evidence="1">
    <location>
        <begin position="50"/>
        <end position="77"/>
    </location>
</feature>
<dbReference type="Pfam" id="PF07651">
    <property type="entry name" value="ANTH"/>
    <property type="match status" value="1"/>
</dbReference>
<reference evidence="4" key="1">
    <citation type="submission" date="2025-08" db="UniProtKB">
        <authorList>
            <consortium name="RefSeq"/>
        </authorList>
    </citation>
    <scope>IDENTIFICATION</scope>
</reference>